<dbReference type="Proteomes" id="UP000289257">
    <property type="component" value="Unassembled WGS sequence"/>
</dbReference>
<dbReference type="PANTHER" id="PTHR11748:SF111">
    <property type="entry name" value="D-LACTATE DEHYDROGENASE, MITOCHONDRIAL-RELATED"/>
    <property type="match status" value="1"/>
</dbReference>
<dbReference type="InterPro" id="IPR016166">
    <property type="entry name" value="FAD-bd_PCMH"/>
</dbReference>
<keyword evidence="4" id="KW-0274">FAD</keyword>
<dbReference type="EC" id="1.1.2.4" evidence="7"/>
<dbReference type="Pfam" id="PF02913">
    <property type="entry name" value="FAD-oxidase_C"/>
    <property type="match status" value="1"/>
</dbReference>
<gene>
    <name evidence="9" type="ORF">EOT05_03740</name>
</gene>
<evidence type="ECO:0000313" key="10">
    <source>
        <dbReference type="Proteomes" id="UP000289257"/>
    </source>
</evidence>
<evidence type="ECO:0000256" key="7">
    <source>
        <dbReference type="ARBA" id="ARBA00038897"/>
    </source>
</evidence>
<sequence>MNKIAVYLNEHLLGEVTSSKAMRRRYSRDGSVLTITPEIIAFPRITNDIRKVARFSWQLAEKGHPLSLTVRGMGSDATGAAIGKGVVVSMTTHLNNILTLLTKDRLIQVQPGVTFETLNNALKWQGLALPNYPHNERYGTIGGAIATNALGDQGEISKAVEKLEIVLANGDLIETGRVSKHELNKKLGLQTFEGEIYRKIEGLIEDNSELIKQLAADTTRDNTGYRSLSLVKEKDGSFDLTPLFVGSQGTLGIISEIVLKAQFYNEQMIAVAVVENAAMARDISDRLIELKPSVLRTFDGELFRRAAELGAQASLLGSVESIGTAIYIEFNDASHRAQLGKLKKMRKLLKKLNVSMIDSSDHQIDEFEAVREIGDSLRRAGEDDRIALPIIDGAFVPAGRREAFTDALAELTTKHHIEMPLAVNVLTGTIDAYPVLKLDVIGDKQKLFRLISDYAELVAKTDGAFVSDGGEGRLKANAAWSTITESEAHLYEQVRAIFDPFGTLNPGVKQKNDVRSLVAALRSSYDASDFVA</sequence>
<dbReference type="GO" id="GO:1903457">
    <property type="term" value="P:lactate catabolic process"/>
    <property type="evidence" value="ECO:0007669"/>
    <property type="project" value="TreeGrafter"/>
</dbReference>
<evidence type="ECO:0000256" key="1">
    <source>
        <dbReference type="ARBA" id="ARBA00001974"/>
    </source>
</evidence>
<dbReference type="SUPFAM" id="SSF56176">
    <property type="entry name" value="FAD-binding/transporter-associated domain-like"/>
    <property type="match status" value="1"/>
</dbReference>
<keyword evidence="3" id="KW-0285">Flavoprotein</keyword>
<dbReference type="PROSITE" id="PS51387">
    <property type="entry name" value="FAD_PCMH"/>
    <property type="match status" value="1"/>
</dbReference>
<dbReference type="InterPro" id="IPR016169">
    <property type="entry name" value="FAD-bd_PCMH_sub2"/>
</dbReference>
<dbReference type="GO" id="GO:0008720">
    <property type="term" value="F:D-lactate dehydrogenase (NAD+) activity"/>
    <property type="evidence" value="ECO:0007669"/>
    <property type="project" value="TreeGrafter"/>
</dbReference>
<evidence type="ECO:0000313" key="9">
    <source>
        <dbReference type="EMBL" id="RWZ78832.1"/>
    </source>
</evidence>
<dbReference type="InterPro" id="IPR036318">
    <property type="entry name" value="FAD-bd_PCMH-like_sf"/>
</dbReference>
<protein>
    <recommendedName>
        <fullName evidence="7">D-lactate dehydrogenase (cytochrome)</fullName>
        <ecNumber evidence="7">1.1.2.4</ecNumber>
    </recommendedName>
</protein>
<dbReference type="InterPro" id="IPR004113">
    <property type="entry name" value="FAD-bd_oxidored_4_C"/>
</dbReference>
<evidence type="ECO:0000256" key="4">
    <source>
        <dbReference type="ARBA" id="ARBA00022827"/>
    </source>
</evidence>
<comment type="caution">
    <text evidence="9">The sequence shown here is derived from an EMBL/GenBank/DDBJ whole genome shotgun (WGS) entry which is preliminary data.</text>
</comment>
<dbReference type="PANTHER" id="PTHR11748">
    <property type="entry name" value="D-LACTATE DEHYDROGENASE"/>
    <property type="match status" value="1"/>
</dbReference>
<name>A0A4Q0AI17_9BACT</name>
<dbReference type="Gene3D" id="3.30.465.10">
    <property type="match status" value="2"/>
</dbReference>
<comment type="cofactor">
    <cofactor evidence="1">
        <name>FAD</name>
        <dbReference type="ChEBI" id="CHEBI:57692"/>
    </cofactor>
</comment>
<dbReference type="SUPFAM" id="SSF55103">
    <property type="entry name" value="FAD-linked oxidases, C-terminal domain"/>
    <property type="match status" value="1"/>
</dbReference>
<evidence type="ECO:0000256" key="2">
    <source>
        <dbReference type="ARBA" id="ARBA00008000"/>
    </source>
</evidence>
<keyword evidence="10" id="KW-1185">Reference proteome</keyword>
<keyword evidence="5" id="KW-0809">Transit peptide</keyword>
<comment type="similarity">
    <text evidence="2">Belongs to the FAD-binding oxidoreductase/transferase type 4 family.</text>
</comment>
<organism evidence="9 10">
    <name type="scientific">Candidatus Microsaccharimonas sossegonensis</name>
    <dbReference type="NCBI Taxonomy" id="2506948"/>
    <lineage>
        <taxon>Bacteria</taxon>
        <taxon>Candidatus Saccharimonadota</taxon>
        <taxon>Candidatus Saccharimonadia</taxon>
        <taxon>Candidatus Saccharimonadales</taxon>
        <taxon>Candidatus Saccharimonadaceae</taxon>
        <taxon>Candidatus Microsaccharimonas</taxon>
    </lineage>
</organism>
<dbReference type="InterPro" id="IPR016164">
    <property type="entry name" value="FAD-linked_Oxase-like_C"/>
</dbReference>
<dbReference type="EMBL" id="SCKX01000001">
    <property type="protein sequence ID" value="RWZ78832.1"/>
    <property type="molecule type" value="Genomic_DNA"/>
</dbReference>
<accession>A0A4Q0AI17</accession>
<keyword evidence="6" id="KW-0560">Oxidoreductase</keyword>
<feature type="domain" description="FAD-binding PCMH-type" evidence="8">
    <location>
        <begin position="33"/>
        <end position="264"/>
    </location>
</feature>
<evidence type="ECO:0000256" key="5">
    <source>
        <dbReference type="ARBA" id="ARBA00022946"/>
    </source>
</evidence>
<dbReference type="GO" id="GO:0071949">
    <property type="term" value="F:FAD binding"/>
    <property type="evidence" value="ECO:0007669"/>
    <property type="project" value="InterPro"/>
</dbReference>
<dbReference type="GO" id="GO:0004458">
    <property type="term" value="F:D-lactate dehydrogenase (cytochrome) activity"/>
    <property type="evidence" value="ECO:0007669"/>
    <property type="project" value="UniProtKB-EC"/>
</dbReference>
<dbReference type="AlphaFoldDB" id="A0A4Q0AI17"/>
<reference evidence="9" key="1">
    <citation type="submission" date="2019-01" db="EMBL/GenBank/DDBJ databases">
        <title>Genomic signatures and co-occurrence patterns of the ultra-small Saccharimodia (Patescibacteria phylum) suggest a symbiotic lifestyle.</title>
        <authorList>
            <person name="Lemos L."/>
            <person name="Medeiros J."/>
            <person name="Andreote F."/>
            <person name="Fernandes G."/>
            <person name="Varani A."/>
            <person name="Oliveira G."/>
            <person name="Pylro V."/>
        </authorList>
    </citation>
    <scope>NUCLEOTIDE SEQUENCE [LARGE SCALE GENOMIC DNA]</scope>
    <source>
        <strain evidence="9">AMD02</strain>
    </source>
</reference>
<dbReference type="InterPro" id="IPR006094">
    <property type="entry name" value="Oxid_FAD_bind_N"/>
</dbReference>
<evidence type="ECO:0000256" key="6">
    <source>
        <dbReference type="ARBA" id="ARBA00023002"/>
    </source>
</evidence>
<dbReference type="Pfam" id="PF01565">
    <property type="entry name" value="FAD_binding_4"/>
    <property type="match status" value="1"/>
</dbReference>
<proteinExistence type="inferred from homology"/>
<evidence type="ECO:0000256" key="3">
    <source>
        <dbReference type="ARBA" id="ARBA00022630"/>
    </source>
</evidence>
<evidence type="ECO:0000259" key="8">
    <source>
        <dbReference type="PROSITE" id="PS51387"/>
    </source>
</evidence>